<dbReference type="EC" id="3.5.3.13" evidence="3"/>
<dbReference type="SUPFAM" id="SSF51338">
    <property type="entry name" value="Composite domain of metallo-dependent hydrolases"/>
    <property type="match status" value="1"/>
</dbReference>
<reference evidence="4" key="1">
    <citation type="journal article" date="2019" name="Int. J. Syst. Evol. Microbiol.">
        <title>The Global Catalogue of Microorganisms (GCM) 10K type strain sequencing project: providing services to taxonomists for standard genome sequencing and annotation.</title>
        <authorList>
            <consortium name="The Broad Institute Genomics Platform"/>
            <consortium name="The Broad Institute Genome Sequencing Center for Infectious Disease"/>
            <person name="Wu L."/>
            <person name="Ma J."/>
        </authorList>
    </citation>
    <scope>NUCLEOTIDE SEQUENCE [LARGE SCALE GENOMIC DNA]</scope>
    <source>
        <strain evidence="4">NBRC 106593</strain>
    </source>
</reference>
<proteinExistence type="predicted"/>
<gene>
    <name evidence="3" type="ORF">ACFQBT_17600</name>
</gene>
<dbReference type="RefSeq" id="WP_377825543.1">
    <property type="nucleotide sequence ID" value="NZ_JBHSWJ010000002.1"/>
</dbReference>
<evidence type="ECO:0000256" key="1">
    <source>
        <dbReference type="ARBA" id="ARBA00022801"/>
    </source>
</evidence>
<dbReference type="Gene3D" id="3.20.20.140">
    <property type="entry name" value="Metal-dependent hydrolases"/>
    <property type="match status" value="1"/>
</dbReference>
<protein>
    <submittedName>
        <fullName evidence="3">Formimidoylglutamate deiminase</fullName>
        <ecNumber evidence="3">3.5.3.13</ecNumber>
    </submittedName>
</protein>
<keyword evidence="1 3" id="KW-0378">Hydrolase</keyword>
<dbReference type="InterPro" id="IPR010252">
    <property type="entry name" value="HutF"/>
</dbReference>
<comment type="caution">
    <text evidence="3">The sequence shown here is derived from an EMBL/GenBank/DDBJ whole genome shotgun (WGS) entry which is preliminary data.</text>
</comment>
<dbReference type="NCBIfam" id="NF006681">
    <property type="entry name" value="PRK09229.1-2"/>
    <property type="match status" value="1"/>
</dbReference>
<dbReference type="InterPro" id="IPR006680">
    <property type="entry name" value="Amidohydro-rel"/>
</dbReference>
<evidence type="ECO:0000259" key="2">
    <source>
        <dbReference type="Pfam" id="PF01979"/>
    </source>
</evidence>
<dbReference type="Pfam" id="PF01979">
    <property type="entry name" value="Amidohydro_1"/>
    <property type="match status" value="1"/>
</dbReference>
<dbReference type="Gene3D" id="2.30.40.10">
    <property type="entry name" value="Urease, subunit C, domain 1"/>
    <property type="match status" value="1"/>
</dbReference>
<dbReference type="InterPro" id="IPR011059">
    <property type="entry name" value="Metal-dep_hydrolase_composite"/>
</dbReference>
<dbReference type="GO" id="GO:0050416">
    <property type="term" value="F:formimidoylglutamate deiminase activity"/>
    <property type="evidence" value="ECO:0007669"/>
    <property type="project" value="UniProtKB-EC"/>
</dbReference>
<evidence type="ECO:0000313" key="4">
    <source>
        <dbReference type="Proteomes" id="UP001596356"/>
    </source>
</evidence>
<dbReference type="EMBL" id="JBHSWJ010000002">
    <property type="protein sequence ID" value="MFC6715532.1"/>
    <property type="molecule type" value="Genomic_DNA"/>
</dbReference>
<sequence length="472" mass="51104">MSYWAQRAWLPDGIRQRVTFEVQDGVFTAITPDTDPGAAHRLPGLVLPGFANDHSHAFHRALRGRTHADGGTFWTWRKAMYSVAAQLDPDSYYRLARATYAEMVLAGYTSVSEFHYLHHGPGGTPYDDPNAMGHALIRAAQDAGISITLLDTCYLHGGLGPDGYLELDEVQKRFADGDVTRWAGRVSQLNPDDGVSIGTAIHSVRALSPGDLKTFAFQAPHLLEGTNACHVHLSEQPAENEATLAHFGRTPTQLLADAGVIDANLTAVHATHLTSDDIALLGGAGATACFCPTTERDLADGIGPAPELVGAGARLSLGSDQHAVIDPFEEIRGLEMNDRLRSLRRGRFSPEFLLSSGLHGMTNRGWQRSGPLQPQILANLVAVRTDSPRTAGCTDEQIIYSATAADVDTVVVRGEVKVSDGDHVLGDVGKLLRKRSTRCGDDAVTRRRWRWRSRRAEAVSTGSVPRALWIAS</sequence>
<accession>A0ABW2AWM9</accession>
<dbReference type="Proteomes" id="UP001596356">
    <property type="component" value="Unassembled WGS sequence"/>
</dbReference>
<name>A0ABW2AWM9_9MICO</name>
<dbReference type="SUPFAM" id="SSF51556">
    <property type="entry name" value="Metallo-dependent hydrolases"/>
    <property type="match status" value="1"/>
</dbReference>
<dbReference type="PANTHER" id="PTHR43794">
    <property type="entry name" value="AMINOHYDROLASE SSNA-RELATED"/>
    <property type="match status" value="1"/>
</dbReference>
<organism evidence="3 4">
    <name type="scientific">Branchiibius cervicis</name>
    <dbReference type="NCBI Taxonomy" id="908252"/>
    <lineage>
        <taxon>Bacteria</taxon>
        <taxon>Bacillati</taxon>
        <taxon>Actinomycetota</taxon>
        <taxon>Actinomycetes</taxon>
        <taxon>Micrococcales</taxon>
        <taxon>Dermacoccaceae</taxon>
        <taxon>Branchiibius</taxon>
    </lineage>
</organism>
<dbReference type="InterPro" id="IPR050287">
    <property type="entry name" value="MTA/SAH_deaminase"/>
</dbReference>
<keyword evidence="4" id="KW-1185">Reference proteome</keyword>
<dbReference type="PANTHER" id="PTHR43794:SF11">
    <property type="entry name" value="AMIDOHYDROLASE-RELATED DOMAIN-CONTAINING PROTEIN"/>
    <property type="match status" value="1"/>
</dbReference>
<dbReference type="NCBIfam" id="TIGR02022">
    <property type="entry name" value="hutF"/>
    <property type="match status" value="1"/>
</dbReference>
<dbReference type="InterPro" id="IPR032466">
    <property type="entry name" value="Metal_Hydrolase"/>
</dbReference>
<evidence type="ECO:0000313" key="3">
    <source>
        <dbReference type="EMBL" id="MFC6715532.1"/>
    </source>
</evidence>
<feature type="domain" description="Amidohydrolase-related" evidence="2">
    <location>
        <begin position="45"/>
        <end position="416"/>
    </location>
</feature>